<keyword evidence="2" id="KW-1185">Reference proteome</keyword>
<dbReference type="InterPro" id="IPR032609">
    <property type="entry name" value="DUF4893"/>
</dbReference>
<proteinExistence type="predicted"/>
<organism evidence="1 2">
    <name type="scientific">Phenylobacterium terrae</name>
    <dbReference type="NCBI Taxonomy" id="2665495"/>
    <lineage>
        <taxon>Bacteria</taxon>
        <taxon>Pseudomonadati</taxon>
        <taxon>Pseudomonadota</taxon>
        <taxon>Alphaproteobacteria</taxon>
        <taxon>Caulobacterales</taxon>
        <taxon>Caulobacteraceae</taxon>
        <taxon>Phenylobacterium</taxon>
    </lineage>
</organism>
<evidence type="ECO:0000313" key="2">
    <source>
        <dbReference type="Proteomes" id="UP001597237"/>
    </source>
</evidence>
<protein>
    <submittedName>
        <fullName evidence="1">DUF4893 domain-containing protein</fullName>
    </submittedName>
</protein>
<evidence type="ECO:0000313" key="1">
    <source>
        <dbReference type="EMBL" id="MFD1782341.1"/>
    </source>
</evidence>
<sequence length="197" mass="21659">MPVKKTIHAACAAAAFYAGIQLGPVARAEPDDWRAEASAEDARRLARIDQAWSEALRQARRNHRPGLASLGLLVEPKAALRGSRPAAGAYYCRTVKLGSPGGDGPAFAAYDWFRCEVEEGPGGELLLEKTTGSQRPWGRLYEDNAKRLVYVGGQAGYGRDPAQDQIGAFERLGEDHYRLVLPWSKQQSILDLIELRR</sequence>
<dbReference type="EMBL" id="JBHUEY010000001">
    <property type="protein sequence ID" value="MFD1782341.1"/>
    <property type="molecule type" value="Genomic_DNA"/>
</dbReference>
<dbReference type="Proteomes" id="UP001597237">
    <property type="component" value="Unassembled WGS sequence"/>
</dbReference>
<dbReference type="RefSeq" id="WP_377280600.1">
    <property type="nucleotide sequence ID" value="NZ_JBHRSI010000001.1"/>
</dbReference>
<accession>A0ABW4MX42</accession>
<gene>
    <name evidence="1" type="ORF">ACFSC0_02960</name>
</gene>
<name>A0ABW4MX42_9CAUL</name>
<dbReference type="Pfam" id="PF16233">
    <property type="entry name" value="DUF4893"/>
    <property type="match status" value="1"/>
</dbReference>
<comment type="caution">
    <text evidence="1">The sequence shown here is derived from an EMBL/GenBank/DDBJ whole genome shotgun (WGS) entry which is preliminary data.</text>
</comment>
<reference evidence="2" key="1">
    <citation type="journal article" date="2019" name="Int. J. Syst. Evol. Microbiol.">
        <title>The Global Catalogue of Microorganisms (GCM) 10K type strain sequencing project: providing services to taxonomists for standard genome sequencing and annotation.</title>
        <authorList>
            <consortium name="The Broad Institute Genomics Platform"/>
            <consortium name="The Broad Institute Genome Sequencing Center for Infectious Disease"/>
            <person name="Wu L."/>
            <person name="Ma J."/>
        </authorList>
    </citation>
    <scope>NUCLEOTIDE SEQUENCE [LARGE SCALE GENOMIC DNA]</scope>
    <source>
        <strain evidence="2">DFY28</strain>
    </source>
</reference>